<geneLocation type="mitochondrion" evidence="3"/>
<keyword evidence="2" id="KW-0520">NAD</keyword>
<feature type="transmembrane region" description="Helical" evidence="2">
    <location>
        <begin position="85"/>
        <end position="104"/>
    </location>
</feature>
<dbReference type="PANTHER" id="PTHR33269">
    <property type="entry name" value="NADH-UBIQUINONE OXIDOREDUCTASE CHAIN 6"/>
    <property type="match status" value="1"/>
</dbReference>
<proteinExistence type="inferred from homology"/>
<dbReference type="EC" id="7.1.1.2" evidence="2"/>
<reference evidence="3" key="1">
    <citation type="journal article" date="2020" name="Mitochondrial DNA Part B Resour">
        <title>Complete mitochondrial genome of the jellyfish, Chrysaora pacifica (Goette, 1886) (Cnidaria, Scyphozoa) and the phylogenetic relationship in the related species.</title>
        <authorList>
            <person name="Wang Y."/>
            <person name="Yin J."/>
        </authorList>
    </citation>
    <scope>NUCLEOTIDE SEQUENCE</scope>
</reference>
<name>A0A6G7GEF1_9CNID</name>
<evidence type="ECO:0000313" key="3">
    <source>
        <dbReference type="EMBL" id="QIH96593.1"/>
    </source>
</evidence>
<dbReference type="InterPro" id="IPR001457">
    <property type="entry name" value="NADH_UbQ/plastoQ_OxRdtase_su6"/>
</dbReference>
<keyword evidence="2" id="KW-1133">Transmembrane helix</keyword>
<comment type="catalytic activity">
    <reaction evidence="2">
        <text>a ubiquinone + NADH + 5 H(+)(in) = a ubiquinol + NAD(+) + 4 H(+)(out)</text>
        <dbReference type="Rhea" id="RHEA:29091"/>
        <dbReference type="Rhea" id="RHEA-COMP:9565"/>
        <dbReference type="Rhea" id="RHEA-COMP:9566"/>
        <dbReference type="ChEBI" id="CHEBI:15378"/>
        <dbReference type="ChEBI" id="CHEBI:16389"/>
        <dbReference type="ChEBI" id="CHEBI:17976"/>
        <dbReference type="ChEBI" id="CHEBI:57540"/>
        <dbReference type="ChEBI" id="CHEBI:57945"/>
        <dbReference type="EC" id="7.1.1.2"/>
    </reaction>
</comment>
<comment type="subcellular location">
    <subcellularLocation>
        <location evidence="2">Mitochondrion membrane</location>
        <topology evidence="2">Multi-pass membrane protein</topology>
    </subcellularLocation>
</comment>
<keyword evidence="2" id="KW-0812">Transmembrane</keyword>
<sequence length="182" mass="20188">MLIQLLLSISAIISGVMVISSIHPVYSIIWLVLSFINVGALFMLLNVNFVGMILLIVYVGAIAILFIFIIMMLNLTSFESEITNVHILPLSLLIVLSLTSQIMVTNSFSIDSNSSIEFITPTLILPVQAIAQKFYTFFGSYLIISSLILLVAMVGTIVLTLSYNQTSKKQDLFTQINRDKFS</sequence>
<feature type="transmembrane region" description="Helical" evidence="2">
    <location>
        <begin position="52"/>
        <end position="73"/>
    </location>
</feature>
<keyword evidence="2" id="KW-0472">Membrane</keyword>
<keyword evidence="2" id="KW-0830">Ubiquinone</keyword>
<feature type="transmembrane region" description="Helical" evidence="2">
    <location>
        <begin position="141"/>
        <end position="163"/>
    </location>
</feature>
<comment type="function">
    <text evidence="2">Core subunit of the mitochondrial membrane respiratory chain NADH dehydrogenase (Complex I) which catalyzes electron transfer from NADH through the respiratory chain, using ubiquinone as an electron acceptor. Essential for the catalytic activity and assembly of complex I.</text>
</comment>
<dbReference type="Gene3D" id="1.20.120.1200">
    <property type="entry name" value="NADH-ubiquinone/plastoquinone oxidoreductase chain 6, subunit NuoJ"/>
    <property type="match status" value="1"/>
</dbReference>
<dbReference type="EMBL" id="MN448506">
    <property type="protein sequence ID" value="QIH96593.1"/>
    <property type="molecule type" value="Genomic_DNA"/>
</dbReference>
<dbReference type="Pfam" id="PF00499">
    <property type="entry name" value="Oxidored_q3"/>
    <property type="match status" value="1"/>
</dbReference>
<keyword evidence="2 3" id="KW-0496">Mitochondrion</keyword>
<keyword evidence="2" id="KW-1278">Translocase</keyword>
<keyword evidence="2" id="KW-0249">Electron transport</keyword>
<accession>A0A6G7GEF1</accession>
<gene>
    <name evidence="3" type="primary">nad6</name>
</gene>
<organism evidence="3">
    <name type="scientific">Chrysaora pacifica</name>
    <dbReference type="NCBI Taxonomy" id="1911418"/>
    <lineage>
        <taxon>Eukaryota</taxon>
        <taxon>Metazoa</taxon>
        <taxon>Cnidaria</taxon>
        <taxon>Scyphozoa</taxon>
        <taxon>Semaeostomeae</taxon>
        <taxon>Pelagiidae</taxon>
        <taxon>Chrysaora</taxon>
    </lineage>
</organism>
<dbReference type="GO" id="GO:0031966">
    <property type="term" value="C:mitochondrial membrane"/>
    <property type="evidence" value="ECO:0007669"/>
    <property type="project" value="UniProtKB-SubCell"/>
</dbReference>
<keyword evidence="2" id="KW-0813">Transport</keyword>
<dbReference type="PANTHER" id="PTHR33269:SF17">
    <property type="entry name" value="NADH-UBIQUINONE OXIDOREDUCTASE CHAIN 6"/>
    <property type="match status" value="1"/>
</dbReference>
<evidence type="ECO:0000256" key="2">
    <source>
        <dbReference type="RuleBase" id="RU004430"/>
    </source>
</evidence>
<comment type="similarity">
    <text evidence="2">Belongs to the complex I subunit 6 family.</text>
</comment>
<evidence type="ECO:0000256" key="1">
    <source>
        <dbReference type="ARBA" id="ARBA00021095"/>
    </source>
</evidence>
<dbReference type="AlphaFoldDB" id="A0A6G7GEF1"/>
<protein>
    <recommendedName>
        <fullName evidence="1 2">NADH-ubiquinone oxidoreductase chain 6</fullName>
        <ecNumber evidence="2">7.1.1.2</ecNumber>
    </recommendedName>
</protein>
<dbReference type="GO" id="GO:0008137">
    <property type="term" value="F:NADH dehydrogenase (ubiquinone) activity"/>
    <property type="evidence" value="ECO:0007669"/>
    <property type="project" value="UniProtKB-UniRule"/>
</dbReference>
<dbReference type="InterPro" id="IPR042106">
    <property type="entry name" value="Nuo/plastoQ_OxRdtase_6_NuoJ"/>
</dbReference>
<keyword evidence="2" id="KW-0679">Respiratory chain</keyword>